<keyword evidence="1" id="KW-0472">Membrane</keyword>
<evidence type="ECO:0000256" key="1">
    <source>
        <dbReference type="SAM" id="Phobius"/>
    </source>
</evidence>
<comment type="caution">
    <text evidence="2">The sequence shown here is derived from an EMBL/GenBank/DDBJ whole genome shotgun (WGS) entry which is preliminary data.</text>
</comment>
<proteinExistence type="predicted"/>
<dbReference type="AlphaFoldDB" id="A0AAJ0A8S7"/>
<protein>
    <submittedName>
        <fullName evidence="2">Uncharacterized protein</fullName>
    </submittedName>
</protein>
<gene>
    <name evidence="2" type="ORF">BDP55DRAFT_639460</name>
</gene>
<accession>A0AAJ0A8S7</accession>
<feature type="transmembrane region" description="Helical" evidence="1">
    <location>
        <begin position="9"/>
        <end position="27"/>
    </location>
</feature>
<dbReference type="RefSeq" id="XP_060421399.1">
    <property type="nucleotide sequence ID" value="XM_060573255.1"/>
</dbReference>
<keyword evidence="1" id="KW-1133">Transmembrane helix</keyword>
<keyword evidence="1" id="KW-0812">Transmembrane</keyword>
<reference evidence="2" key="1">
    <citation type="submission" date="2021-06" db="EMBL/GenBank/DDBJ databases">
        <title>Comparative genomics, transcriptomics and evolutionary studies reveal genomic signatures of adaptation to plant cell wall in hemibiotrophic fungi.</title>
        <authorList>
            <consortium name="DOE Joint Genome Institute"/>
            <person name="Baroncelli R."/>
            <person name="Diaz J.F."/>
            <person name="Benocci T."/>
            <person name="Peng M."/>
            <person name="Battaglia E."/>
            <person name="Haridas S."/>
            <person name="Andreopoulos W."/>
            <person name="Labutti K."/>
            <person name="Pangilinan J."/>
            <person name="Floch G.L."/>
            <person name="Makela M.R."/>
            <person name="Henrissat B."/>
            <person name="Grigoriev I.V."/>
            <person name="Crouch J.A."/>
            <person name="De Vries R.P."/>
            <person name="Sukno S.A."/>
            <person name="Thon M.R."/>
        </authorList>
    </citation>
    <scope>NUCLEOTIDE SEQUENCE</scope>
    <source>
        <strain evidence="2">CBS 193.32</strain>
    </source>
</reference>
<dbReference type="EMBL" id="JAHMHR010000137">
    <property type="protein sequence ID" value="KAK1656635.1"/>
    <property type="molecule type" value="Genomic_DNA"/>
</dbReference>
<name>A0AAJ0A8S7_9PEZI</name>
<evidence type="ECO:0000313" key="2">
    <source>
        <dbReference type="EMBL" id="KAK1656635.1"/>
    </source>
</evidence>
<organism evidence="2 3">
    <name type="scientific">Colletotrichum godetiae</name>
    <dbReference type="NCBI Taxonomy" id="1209918"/>
    <lineage>
        <taxon>Eukaryota</taxon>
        <taxon>Fungi</taxon>
        <taxon>Dikarya</taxon>
        <taxon>Ascomycota</taxon>
        <taxon>Pezizomycotina</taxon>
        <taxon>Sordariomycetes</taxon>
        <taxon>Hypocreomycetidae</taxon>
        <taxon>Glomerellales</taxon>
        <taxon>Glomerellaceae</taxon>
        <taxon>Colletotrichum</taxon>
        <taxon>Colletotrichum acutatum species complex</taxon>
    </lineage>
</organism>
<dbReference type="GeneID" id="85457781"/>
<keyword evidence="3" id="KW-1185">Reference proteome</keyword>
<sequence length="129" mass="14316">MRGSVNRSAYILFILLLYLYCGLFTPLPQPTTLTMSITRSVEYCHRLRQLAADQLRAVTEYTIRGRMGPEQELALQTEILRIAANIQRMMPPLVDQGGEGRVTSDQAGISLLQASDDTASLRGTSGERV</sequence>
<dbReference type="Proteomes" id="UP001224890">
    <property type="component" value="Unassembled WGS sequence"/>
</dbReference>
<evidence type="ECO:0000313" key="3">
    <source>
        <dbReference type="Proteomes" id="UP001224890"/>
    </source>
</evidence>